<protein>
    <recommendedName>
        <fullName evidence="3">Peptidase M13 N-terminal domain-containing protein</fullName>
    </recommendedName>
</protein>
<name>A0A9J6E468_RHIMP</name>
<evidence type="ECO:0000256" key="2">
    <source>
        <dbReference type="SAM" id="Phobius"/>
    </source>
</evidence>
<comment type="similarity">
    <text evidence="1">Belongs to the peptidase M13 family.</text>
</comment>
<dbReference type="EMBL" id="JABSTU010000006">
    <property type="protein sequence ID" value="KAH8028832.1"/>
    <property type="molecule type" value="Genomic_DNA"/>
</dbReference>
<dbReference type="Proteomes" id="UP000821866">
    <property type="component" value="Chromosome 4"/>
</dbReference>
<keyword evidence="2" id="KW-0812">Transmembrane</keyword>
<keyword evidence="2" id="KW-0472">Membrane</keyword>
<evidence type="ECO:0000256" key="1">
    <source>
        <dbReference type="ARBA" id="ARBA00007357"/>
    </source>
</evidence>
<dbReference type="InterPro" id="IPR024079">
    <property type="entry name" value="MetalloPept_cat_dom_sf"/>
</dbReference>
<dbReference type="Gene3D" id="1.10.1380.10">
    <property type="entry name" value="Neutral endopeptidase , domain2"/>
    <property type="match status" value="1"/>
</dbReference>
<evidence type="ECO:0000259" key="3">
    <source>
        <dbReference type="Pfam" id="PF05649"/>
    </source>
</evidence>
<keyword evidence="5" id="KW-1185">Reference proteome</keyword>
<dbReference type="PROSITE" id="PS51885">
    <property type="entry name" value="NEPRILYSIN"/>
    <property type="match status" value="1"/>
</dbReference>
<accession>A0A9J6E468</accession>
<dbReference type="AlphaFoldDB" id="A0A9J6E468"/>
<proteinExistence type="inferred from homology"/>
<feature type="transmembrane region" description="Helical" evidence="2">
    <location>
        <begin position="97"/>
        <end position="120"/>
    </location>
</feature>
<gene>
    <name evidence="4" type="ORF">HPB51_019918</name>
</gene>
<comment type="caution">
    <text evidence="4">The sequence shown here is derived from an EMBL/GenBank/DDBJ whole genome shotgun (WGS) entry which is preliminary data.</text>
</comment>
<dbReference type="InterPro" id="IPR042089">
    <property type="entry name" value="Peptidase_M13_dom_2"/>
</dbReference>
<reference evidence="4" key="1">
    <citation type="journal article" date="2020" name="Cell">
        <title>Large-Scale Comparative Analyses of Tick Genomes Elucidate Their Genetic Diversity and Vector Capacities.</title>
        <authorList>
            <consortium name="Tick Genome and Microbiome Consortium (TIGMIC)"/>
            <person name="Jia N."/>
            <person name="Wang J."/>
            <person name="Shi W."/>
            <person name="Du L."/>
            <person name="Sun Y."/>
            <person name="Zhan W."/>
            <person name="Jiang J.F."/>
            <person name="Wang Q."/>
            <person name="Zhang B."/>
            <person name="Ji P."/>
            <person name="Bell-Sakyi L."/>
            <person name="Cui X.M."/>
            <person name="Yuan T.T."/>
            <person name="Jiang B.G."/>
            <person name="Yang W.F."/>
            <person name="Lam T.T."/>
            <person name="Chang Q.C."/>
            <person name="Ding S.J."/>
            <person name="Wang X.J."/>
            <person name="Zhu J.G."/>
            <person name="Ruan X.D."/>
            <person name="Zhao L."/>
            <person name="Wei J.T."/>
            <person name="Ye R.Z."/>
            <person name="Que T.C."/>
            <person name="Du C.H."/>
            <person name="Zhou Y.H."/>
            <person name="Cheng J.X."/>
            <person name="Dai P.F."/>
            <person name="Guo W.B."/>
            <person name="Han X.H."/>
            <person name="Huang E.J."/>
            <person name="Li L.F."/>
            <person name="Wei W."/>
            <person name="Gao Y.C."/>
            <person name="Liu J.Z."/>
            <person name="Shao H.Z."/>
            <person name="Wang X."/>
            <person name="Wang C.C."/>
            <person name="Yang T.C."/>
            <person name="Huo Q.B."/>
            <person name="Li W."/>
            <person name="Chen H.Y."/>
            <person name="Chen S.E."/>
            <person name="Zhou L.G."/>
            <person name="Ni X.B."/>
            <person name="Tian J.H."/>
            <person name="Sheng Y."/>
            <person name="Liu T."/>
            <person name="Pan Y.S."/>
            <person name="Xia L.Y."/>
            <person name="Li J."/>
            <person name="Zhao F."/>
            <person name="Cao W.C."/>
        </authorList>
    </citation>
    <scope>NUCLEOTIDE SEQUENCE</scope>
    <source>
        <strain evidence="4">Rmic-2018</strain>
    </source>
</reference>
<dbReference type="SUPFAM" id="SSF55486">
    <property type="entry name" value="Metalloproteases ('zincins'), catalytic domain"/>
    <property type="match status" value="1"/>
</dbReference>
<dbReference type="GO" id="GO:0006508">
    <property type="term" value="P:proteolysis"/>
    <property type="evidence" value="ECO:0007669"/>
    <property type="project" value="InterPro"/>
</dbReference>
<dbReference type="GO" id="GO:0004222">
    <property type="term" value="F:metalloendopeptidase activity"/>
    <property type="evidence" value="ECO:0007669"/>
    <property type="project" value="InterPro"/>
</dbReference>
<evidence type="ECO:0000313" key="4">
    <source>
        <dbReference type="EMBL" id="KAH8028832.1"/>
    </source>
</evidence>
<organism evidence="4 5">
    <name type="scientific">Rhipicephalus microplus</name>
    <name type="common">Cattle tick</name>
    <name type="synonym">Boophilus microplus</name>
    <dbReference type="NCBI Taxonomy" id="6941"/>
    <lineage>
        <taxon>Eukaryota</taxon>
        <taxon>Metazoa</taxon>
        <taxon>Ecdysozoa</taxon>
        <taxon>Arthropoda</taxon>
        <taxon>Chelicerata</taxon>
        <taxon>Arachnida</taxon>
        <taxon>Acari</taxon>
        <taxon>Parasitiformes</taxon>
        <taxon>Ixodida</taxon>
        <taxon>Ixodoidea</taxon>
        <taxon>Ixodidae</taxon>
        <taxon>Rhipicephalinae</taxon>
        <taxon>Rhipicephalus</taxon>
        <taxon>Boophilus</taxon>
    </lineage>
</organism>
<evidence type="ECO:0000313" key="5">
    <source>
        <dbReference type="Proteomes" id="UP000821866"/>
    </source>
</evidence>
<dbReference type="InterPro" id="IPR000718">
    <property type="entry name" value="Peptidase_M13"/>
</dbReference>
<keyword evidence="2" id="KW-1133">Transmembrane helix</keyword>
<feature type="domain" description="Peptidase M13 N-terminal" evidence="3">
    <location>
        <begin position="157"/>
        <end position="421"/>
    </location>
</feature>
<dbReference type="InterPro" id="IPR008753">
    <property type="entry name" value="Peptidase_M13_N"/>
</dbReference>
<dbReference type="Pfam" id="PF05649">
    <property type="entry name" value="Peptidase_M13_N"/>
    <property type="match status" value="1"/>
</dbReference>
<sequence>MDTVAGVRGRGTIRPELLSVAGDGEGRASRPELRCRRRSRWHNWSARNPASEYAYRSFCWVFNGACGVLRQATRKKKDGMPTNCVAVGYAEIRSSRAWNAACVVGFLMAAMSGSCAAFYFGEDVSQWLQAKRGVCFTPSCLRLATRIVNTVDMGTDPCDDFYLFSCGAYNLTGTAQPIGDSPDQILGRVRTLLTHWALEYKAPTQLQVSASLYQRCVSVTKDEIKGVGQLLRFMREHDIDVHKHEPVVDPLDVVLKLVVRYGINTLFELGVENHLLIVRRRRDLAEWAQRRMALIKNHSYEEYLGSTFTLLGITTRAVITFMVGSVWHTEDVILRLFSRMKKDDSTLVFFNLTERGILDHPAWRTYLGHFWNRAAVKGAPVAAFVNRIFRDMTSVAVAQYVAWEVVRQLGPFADFRLRMPDESNSYTEERCFRAVYEVAGLAPLAVVMAQDVDADAILSAAAFLEGLLLDVGATNVTLQLLDPKRLLAETSVCSASTTSSTEDGDSGSFFRSYIRSLMAFRQRELDALESPDTNSGPEDVLSYQAVLEGDRLTVPTSLLTRPWFSA</sequence>
<dbReference type="Gene3D" id="3.40.390.10">
    <property type="entry name" value="Collagenase (Catalytic Domain)"/>
    <property type="match status" value="1"/>
</dbReference>
<reference evidence="4" key="2">
    <citation type="submission" date="2021-09" db="EMBL/GenBank/DDBJ databases">
        <authorList>
            <person name="Jia N."/>
            <person name="Wang J."/>
            <person name="Shi W."/>
            <person name="Du L."/>
            <person name="Sun Y."/>
            <person name="Zhan W."/>
            <person name="Jiang J."/>
            <person name="Wang Q."/>
            <person name="Zhang B."/>
            <person name="Ji P."/>
            <person name="Sakyi L.B."/>
            <person name="Cui X."/>
            <person name="Yuan T."/>
            <person name="Jiang B."/>
            <person name="Yang W."/>
            <person name="Lam T.T.-Y."/>
            <person name="Chang Q."/>
            <person name="Ding S."/>
            <person name="Wang X."/>
            <person name="Zhu J."/>
            <person name="Ruan X."/>
            <person name="Zhao L."/>
            <person name="Wei J."/>
            <person name="Que T."/>
            <person name="Du C."/>
            <person name="Cheng J."/>
            <person name="Dai P."/>
            <person name="Han X."/>
            <person name="Huang E."/>
            <person name="Gao Y."/>
            <person name="Liu J."/>
            <person name="Shao H."/>
            <person name="Ye R."/>
            <person name="Li L."/>
            <person name="Wei W."/>
            <person name="Wang X."/>
            <person name="Wang C."/>
            <person name="Huo Q."/>
            <person name="Li W."/>
            <person name="Guo W."/>
            <person name="Chen H."/>
            <person name="Chen S."/>
            <person name="Zhou L."/>
            <person name="Zhou L."/>
            <person name="Ni X."/>
            <person name="Tian J."/>
            <person name="Zhou Y."/>
            <person name="Sheng Y."/>
            <person name="Liu T."/>
            <person name="Pan Y."/>
            <person name="Xia L."/>
            <person name="Li J."/>
            <person name="Zhao F."/>
            <person name="Cao W."/>
        </authorList>
    </citation>
    <scope>NUCLEOTIDE SEQUENCE</scope>
    <source>
        <strain evidence="4">Rmic-2018</strain>
        <tissue evidence="4">Larvae</tissue>
    </source>
</reference>